<sequence length="294" mass="34381">MDDLPFEFHENASLLIVGRLTLQNLDLLDFWKFNVIPYITNLKTINFQLSAVNKESWIGFGHLHALIHIDDLWSSHPNHLRINELQIDSKGLSNALPKARKLTTDSAIEVLRRFVIPKISGLDLKLTTAVDKYDQETASQMLEILRPARFFSHLKLIYFEECLDFLTYQVENGHVRRLELLGKWPIIAYKVLQTMASKKFVFIIVDHKAEVTLTLNFVKLLYDNWIKDKNSLEFVRGKILFPEDVFLSFHKETQVSLENSFREYWSWTHDNFCFYVTVDDHNSSIVSANNFVQV</sequence>
<keyword evidence="2" id="KW-1185">Reference proteome</keyword>
<comment type="caution">
    <text evidence="1">The sequence shown here is derived from an EMBL/GenBank/DDBJ whole genome shotgun (WGS) entry which is preliminary data.</text>
</comment>
<name>A0A4U5MU92_STECR</name>
<dbReference type="Proteomes" id="UP000298663">
    <property type="component" value="Unassembled WGS sequence"/>
</dbReference>
<organism evidence="1 2">
    <name type="scientific">Steinernema carpocapsae</name>
    <name type="common">Entomopathogenic nematode</name>
    <dbReference type="NCBI Taxonomy" id="34508"/>
    <lineage>
        <taxon>Eukaryota</taxon>
        <taxon>Metazoa</taxon>
        <taxon>Ecdysozoa</taxon>
        <taxon>Nematoda</taxon>
        <taxon>Chromadorea</taxon>
        <taxon>Rhabditida</taxon>
        <taxon>Tylenchina</taxon>
        <taxon>Panagrolaimomorpha</taxon>
        <taxon>Strongyloidoidea</taxon>
        <taxon>Steinernematidae</taxon>
        <taxon>Steinernema</taxon>
    </lineage>
</organism>
<proteinExistence type="predicted"/>
<reference evidence="1 2" key="1">
    <citation type="journal article" date="2015" name="Genome Biol.">
        <title>Comparative genomics of Steinernema reveals deeply conserved gene regulatory networks.</title>
        <authorList>
            <person name="Dillman A.R."/>
            <person name="Macchietto M."/>
            <person name="Porter C.F."/>
            <person name="Rogers A."/>
            <person name="Williams B."/>
            <person name="Antoshechkin I."/>
            <person name="Lee M.M."/>
            <person name="Goodwin Z."/>
            <person name="Lu X."/>
            <person name="Lewis E.E."/>
            <person name="Goodrich-Blair H."/>
            <person name="Stock S.P."/>
            <person name="Adams B.J."/>
            <person name="Sternberg P.W."/>
            <person name="Mortazavi A."/>
        </authorList>
    </citation>
    <scope>NUCLEOTIDE SEQUENCE [LARGE SCALE GENOMIC DNA]</scope>
    <source>
        <strain evidence="1 2">ALL</strain>
    </source>
</reference>
<evidence type="ECO:0000313" key="1">
    <source>
        <dbReference type="EMBL" id="TKR73288.1"/>
    </source>
</evidence>
<accession>A0A4U5MU92</accession>
<evidence type="ECO:0000313" key="2">
    <source>
        <dbReference type="Proteomes" id="UP000298663"/>
    </source>
</evidence>
<dbReference type="AlphaFoldDB" id="A0A4U5MU92"/>
<protein>
    <submittedName>
        <fullName evidence="1">Uncharacterized protein</fullName>
    </submittedName>
</protein>
<dbReference type="EMBL" id="AZBU02000006">
    <property type="protein sequence ID" value="TKR73288.1"/>
    <property type="molecule type" value="Genomic_DNA"/>
</dbReference>
<reference evidence="1 2" key="2">
    <citation type="journal article" date="2019" name="G3 (Bethesda)">
        <title>Hybrid Assembly of the Genome of the Entomopathogenic Nematode Steinernema carpocapsae Identifies the X-Chromosome.</title>
        <authorList>
            <person name="Serra L."/>
            <person name="Macchietto M."/>
            <person name="Macias-Munoz A."/>
            <person name="McGill C.J."/>
            <person name="Rodriguez I.M."/>
            <person name="Rodriguez B."/>
            <person name="Murad R."/>
            <person name="Mortazavi A."/>
        </authorList>
    </citation>
    <scope>NUCLEOTIDE SEQUENCE [LARGE SCALE GENOMIC DNA]</scope>
    <source>
        <strain evidence="1 2">ALL</strain>
    </source>
</reference>
<gene>
    <name evidence="1" type="ORF">L596_020616</name>
</gene>